<dbReference type="Proteomes" id="UP001066276">
    <property type="component" value="Chromosome 12"/>
</dbReference>
<evidence type="ECO:0000256" key="1">
    <source>
        <dbReference type="SAM" id="MobiDB-lite"/>
    </source>
</evidence>
<feature type="compositionally biased region" description="Basic and acidic residues" evidence="1">
    <location>
        <begin position="30"/>
        <end position="45"/>
    </location>
</feature>
<keyword evidence="3" id="KW-1185">Reference proteome</keyword>
<gene>
    <name evidence="2" type="ORF">NDU88_001829</name>
</gene>
<feature type="compositionally biased region" description="Basic and acidic residues" evidence="1">
    <location>
        <begin position="52"/>
        <end position="71"/>
    </location>
</feature>
<evidence type="ECO:0000313" key="2">
    <source>
        <dbReference type="EMBL" id="KAJ1081651.1"/>
    </source>
</evidence>
<accession>A0AAV7KQG6</accession>
<feature type="region of interest" description="Disordered" evidence="1">
    <location>
        <begin position="1"/>
        <end position="101"/>
    </location>
</feature>
<organism evidence="2 3">
    <name type="scientific">Pleurodeles waltl</name>
    <name type="common">Iberian ribbed newt</name>
    <dbReference type="NCBI Taxonomy" id="8319"/>
    <lineage>
        <taxon>Eukaryota</taxon>
        <taxon>Metazoa</taxon>
        <taxon>Chordata</taxon>
        <taxon>Craniata</taxon>
        <taxon>Vertebrata</taxon>
        <taxon>Euteleostomi</taxon>
        <taxon>Amphibia</taxon>
        <taxon>Batrachia</taxon>
        <taxon>Caudata</taxon>
        <taxon>Salamandroidea</taxon>
        <taxon>Salamandridae</taxon>
        <taxon>Pleurodelinae</taxon>
        <taxon>Pleurodeles</taxon>
    </lineage>
</organism>
<dbReference type="AlphaFoldDB" id="A0AAV7KQG6"/>
<reference evidence="2" key="1">
    <citation type="journal article" date="2022" name="bioRxiv">
        <title>Sequencing and chromosome-scale assembly of the giantPleurodeles waltlgenome.</title>
        <authorList>
            <person name="Brown T."/>
            <person name="Elewa A."/>
            <person name="Iarovenko S."/>
            <person name="Subramanian E."/>
            <person name="Araus A.J."/>
            <person name="Petzold A."/>
            <person name="Susuki M."/>
            <person name="Suzuki K.-i.T."/>
            <person name="Hayashi T."/>
            <person name="Toyoda A."/>
            <person name="Oliveira C."/>
            <person name="Osipova E."/>
            <person name="Leigh N.D."/>
            <person name="Simon A."/>
            <person name="Yun M.H."/>
        </authorList>
    </citation>
    <scope>NUCLEOTIDE SEQUENCE</scope>
    <source>
        <strain evidence="2">20211129_DDA</strain>
        <tissue evidence="2">Liver</tissue>
    </source>
</reference>
<comment type="caution">
    <text evidence="2">The sequence shown here is derived from an EMBL/GenBank/DDBJ whole genome shotgun (WGS) entry which is preliminary data.</text>
</comment>
<name>A0AAV7KQG6_PLEWA</name>
<sequence>MLCFRGGDDDLPSSQGNGDAGNQLGNPDIRVPESTEREDGLGVRGEEEEGKDADHETEKRKETEDGRRNGHNEGPLKITGQPWERRELKRAHSATSQEGRG</sequence>
<evidence type="ECO:0000313" key="3">
    <source>
        <dbReference type="Proteomes" id="UP001066276"/>
    </source>
</evidence>
<protein>
    <submittedName>
        <fullName evidence="2">Uncharacterized protein</fullName>
    </submittedName>
</protein>
<dbReference type="EMBL" id="JANPWB010000016">
    <property type="protein sequence ID" value="KAJ1081651.1"/>
    <property type="molecule type" value="Genomic_DNA"/>
</dbReference>
<proteinExistence type="predicted"/>